<sequence>MSKGFSGSAFERRPSHPPKKNVPSRPAPPPYSSGQGTPGHSMGPSGHVVSRGHRGMPASLAGIAAVQEVASLEVRRSSWSGPSGRASGRSRRG</sequence>
<proteinExistence type="predicted"/>
<dbReference type="GeneID" id="105907079"/>
<feature type="region of interest" description="Disordered" evidence="1">
    <location>
        <begin position="72"/>
        <end position="93"/>
    </location>
</feature>
<accession>A0A8M1K5G3</accession>
<keyword evidence="2" id="KW-1185">Reference proteome</keyword>
<evidence type="ECO:0000256" key="1">
    <source>
        <dbReference type="SAM" id="MobiDB-lite"/>
    </source>
</evidence>
<evidence type="ECO:0000313" key="2">
    <source>
        <dbReference type="Proteomes" id="UP000515152"/>
    </source>
</evidence>
<feature type="compositionally biased region" description="Low complexity" evidence="1">
    <location>
        <begin position="77"/>
        <end position="87"/>
    </location>
</feature>
<dbReference type="RefSeq" id="XP_042558937.1">
    <property type="nucleotide sequence ID" value="XM_042703003.1"/>
</dbReference>
<organism evidence="2 3">
    <name type="scientific">Clupea harengus</name>
    <name type="common">Atlantic herring</name>
    <dbReference type="NCBI Taxonomy" id="7950"/>
    <lineage>
        <taxon>Eukaryota</taxon>
        <taxon>Metazoa</taxon>
        <taxon>Chordata</taxon>
        <taxon>Craniata</taxon>
        <taxon>Vertebrata</taxon>
        <taxon>Euteleostomi</taxon>
        <taxon>Actinopterygii</taxon>
        <taxon>Neopterygii</taxon>
        <taxon>Teleostei</taxon>
        <taxon>Clupei</taxon>
        <taxon>Clupeiformes</taxon>
        <taxon>Clupeoidei</taxon>
        <taxon>Clupeidae</taxon>
        <taxon>Clupea</taxon>
    </lineage>
</organism>
<name>A0A8M1K5G3_CLUHA</name>
<reference evidence="3" key="1">
    <citation type="submission" date="2025-08" db="UniProtKB">
        <authorList>
            <consortium name="RefSeq"/>
        </authorList>
    </citation>
    <scope>IDENTIFICATION</scope>
</reference>
<feature type="region of interest" description="Disordered" evidence="1">
    <location>
        <begin position="1"/>
        <end position="60"/>
    </location>
</feature>
<gene>
    <name evidence="3" type="primary">LOC105907079</name>
</gene>
<dbReference type="AlphaFoldDB" id="A0A8M1K5G3"/>
<dbReference type="Proteomes" id="UP000515152">
    <property type="component" value="Chromosome 22"/>
</dbReference>
<evidence type="ECO:0000313" key="3">
    <source>
        <dbReference type="RefSeq" id="XP_042558937.1"/>
    </source>
</evidence>
<protein>
    <submittedName>
        <fullName evidence="3">Uncharacterized protein LOC105907079 isoform X2</fullName>
    </submittedName>
</protein>